<dbReference type="EMBL" id="CP116221">
    <property type="protein sequence ID" value="WCO02010.1"/>
    <property type="molecule type" value="Genomic_DNA"/>
</dbReference>
<dbReference type="RefSeq" id="WP_249996434.1">
    <property type="nucleotide sequence ID" value="NZ_CP116221.1"/>
</dbReference>
<organism evidence="1 2">
    <name type="scientific">Psychroserpens ponticola</name>
    <dbReference type="NCBI Taxonomy" id="2932268"/>
    <lineage>
        <taxon>Bacteria</taxon>
        <taxon>Pseudomonadati</taxon>
        <taxon>Bacteroidota</taxon>
        <taxon>Flavobacteriia</taxon>
        <taxon>Flavobacteriales</taxon>
        <taxon>Flavobacteriaceae</taxon>
        <taxon>Psychroserpens</taxon>
    </lineage>
</organism>
<sequence length="114" mass="13704">MKVRVFIGILFLLLQVGSMTYARFIPERFFCWAPYDTHVKFEVFVTIDGNTLNPEDTEARYKYKMKGWEQRSIDNIFSLISQYERTYGKVDNAKVLMTYSINGHEEQEWRFEHE</sequence>
<reference evidence="1 2" key="1">
    <citation type="submission" date="2023-01" db="EMBL/GenBank/DDBJ databases">
        <title>Psychroserpens ponticola sp. nov., isolated from seawater.</title>
        <authorList>
            <person name="Kristyanto S."/>
            <person name="Jung J."/>
            <person name="Kim J.M."/>
            <person name="Jeon C.O."/>
        </authorList>
    </citation>
    <scope>NUCLEOTIDE SEQUENCE [LARGE SCALE GENOMIC DNA]</scope>
    <source>
        <strain evidence="1 2">MSW6</strain>
    </source>
</reference>
<name>A0ABY7S277_9FLAO</name>
<accession>A0ABY7S277</accession>
<dbReference type="Proteomes" id="UP001202717">
    <property type="component" value="Chromosome"/>
</dbReference>
<gene>
    <name evidence="1" type="ORF">MUN68_000620</name>
</gene>
<proteinExistence type="predicted"/>
<keyword evidence="2" id="KW-1185">Reference proteome</keyword>
<protein>
    <submittedName>
        <fullName evidence="1">Uncharacterized protein</fullName>
    </submittedName>
</protein>
<evidence type="ECO:0000313" key="1">
    <source>
        <dbReference type="EMBL" id="WCO02010.1"/>
    </source>
</evidence>
<evidence type="ECO:0000313" key="2">
    <source>
        <dbReference type="Proteomes" id="UP001202717"/>
    </source>
</evidence>